<dbReference type="PANTHER" id="PTHR42880:SF1">
    <property type="entry name" value="ISOPROPYLMALATE_HOMOCITRATE_CITRAMALATE SYNTHASE FAMILY PROTEIN"/>
    <property type="match status" value="1"/>
</dbReference>
<organism evidence="12 13">
    <name type="scientific">Thermococcus sibiricus</name>
    <dbReference type="NCBI Taxonomy" id="172049"/>
    <lineage>
        <taxon>Archaea</taxon>
        <taxon>Methanobacteriati</taxon>
        <taxon>Methanobacteriota</taxon>
        <taxon>Thermococci</taxon>
        <taxon>Thermococcales</taxon>
        <taxon>Thermococcaceae</taxon>
        <taxon>Thermococcus</taxon>
    </lineage>
</organism>
<dbReference type="GO" id="GO:0004410">
    <property type="term" value="F:homocitrate synthase activity"/>
    <property type="evidence" value="ECO:0007669"/>
    <property type="project" value="UniProtKB-UniRule"/>
</dbReference>
<name>A0A117L1T6_9EURY</name>
<feature type="binding site" evidence="10">
    <location>
        <position position="186"/>
    </location>
    <ligand>
        <name>Mg(2+)</name>
        <dbReference type="ChEBI" id="CHEBI:18420"/>
    </ligand>
</feature>
<feature type="binding site" evidence="10">
    <location>
        <position position="66"/>
    </location>
    <ligand>
        <name>2-oxoglutarate</name>
        <dbReference type="ChEBI" id="CHEBI:16810"/>
    </ligand>
</feature>
<dbReference type="PANTHER" id="PTHR42880">
    <property type="entry name" value="HOMOCITRATE SYNTHASE"/>
    <property type="match status" value="1"/>
</dbReference>
<comment type="similarity">
    <text evidence="10">Belongs to the alpha-IPM synthase/homocitrate synthase family. Homocitrate synthase LYS20/LYS21 subfamily.</text>
</comment>
<evidence type="ECO:0000256" key="5">
    <source>
        <dbReference type="ARBA" id="ARBA00022723"/>
    </source>
</evidence>
<evidence type="ECO:0000256" key="4">
    <source>
        <dbReference type="ARBA" id="ARBA00022679"/>
    </source>
</evidence>
<sequence length="361" mass="40859">MDSTLREGEQSPGANFSPKRRLEIAIALDDFGVDFIEVGHPAVSEDVLEGIRLISEQGLRANLLAHSRALRKDINLILDLNVDWIGIFFCLSNTCLQRRFSISIERALERVENAILYAKDHGLKVRFTPEDTTRTEWENLERALSLAKELKVDRVSIADTTGSAHPLYFYELVRRVVSFGIPTNVHCHNDLGLALANAVMGIEAGATLVDATINGIGERVGIVDLAQISTILYYHYGIKHYRLEKLYELSQIIQEITGIRMQKNYPIVGENAFIHKAGLHASAVIKDPRFYEFLPAELFGRKREIYLDKYAGKDSIRFYLERTGIRDEKLTEKLLSIVKTSQEVFTPERLLEEARKIGGVE</sequence>
<accession>A0A117L1T6</accession>
<dbReference type="PROSITE" id="PS50991">
    <property type="entry name" value="PYR_CT"/>
    <property type="match status" value="1"/>
</dbReference>
<evidence type="ECO:0000256" key="1">
    <source>
        <dbReference type="ARBA" id="ARBA00004755"/>
    </source>
</evidence>
<keyword evidence="4 10" id="KW-0808">Transferase</keyword>
<feature type="binding site" evidence="10">
    <location>
        <position position="160"/>
    </location>
    <ligand>
        <name>2-oxoglutarate</name>
        <dbReference type="ChEBI" id="CHEBI:16810"/>
    </ligand>
</feature>
<gene>
    <name evidence="12" type="ORF">XD54_0766</name>
</gene>
<comment type="caution">
    <text evidence="12">The sequence shown here is derived from an EMBL/GenBank/DDBJ whole genome shotgun (WGS) entry which is preliminary data.</text>
</comment>
<keyword evidence="7 10" id="KW-0457">Lysine biosynthesis</keyword>
<dbReference type="InterPro" id="IPR013785">
    <property type="entry name" value="Aldolase_TIM"/>
</dbReference>
<feature type="active site" description="Proton acceptor" evidence="10">
    <location>
        <position position="280"/>
    </location>
</feature>
<dbReference type="HAMAP" id="MF_02222">
    <property type="entry name" value="Homocitr_synth_fung_arch"/>
    <property type="match status" value="1"/>
</dbReference>
<dbReference type="InterPro" id="IPR000891">
    <property type="entry name" value="PYR_CT"/>
</dbReference>
<evidence type="ECO:0000256" key="9">
    <source>
        <dbReference type="ARBA" id="ARBA00048363"/>
    </source>
</evidence>
<evidence type="ECO:0000259" key="11">
    <source>
        <dbReference type="PROSITE" id="PS50991"/>
    </source>
</evidence>
<evidence type="ECO:0000256" key="3">
    <source>
        <dbReference type="ARBA" id="ARBA00022605"/>
    </source>
</evidence>
<feature type="binding site" evidence="10">
    <location>
        <position position="188"/>
    </location>
    <ligand>
        <name>Mg(2+)</name>
        <dbReference type="ChEBI" id="CHEBI:18420"/>
    </ligand>
</feature>
<comment type="function">
    <text evidence="10">Catalyzes the aldol-type condensation of 2-oxoglutarate with acetyl-CoA to yield homocitrate. Carries out the first step of the alpha-aminoadipate (AAA) lysine biosynthesis pathway.</text>
</comment>
<dbReference type="GO" id="GO:0046872">
    <property type="term" value="F:metal ion binding"/>
    <property type="evidence" value="ECO:0007669"/>
    <property type="project" value="UniProtKB-KW"/>
</dbReference>
<keyword evidence="8 10" id="KW-0464">Manganese</keyword>
<dbReference type="NCBIfam" id="TIGR02146">
    <property type="entry name" value="LysS_fung_arch"/>
    <property type="match status" value="1"/>
</dbReference>
<reference evidence="13" key="1">
    <citation type="journal article" date="2015" name="MBio">
        <title>Genome-Resolved Metagenomic Analysis Reveals Roles for Candidate Phyla and Other Microbial Community Members in Biogeochemical Transformations in Oil Reservoirs.</title>
        <authorList>
            <person name="Hu P."/>
            <person name="Tom L."/>
            <person name="Singh A."/>
            <person name="Thomas B.C."/>
            <person name="Baker B.J."/>
            <person name="Piceno Y.M."/>
            <person name="Andersen G.L."/>
            <person name="Banfield J.F."/>
        </authorList>
    </citation>
    <scope>NUCLEOTIDE SEQUENCE [LARGE SCALE GENOMIC DNA]</scope>
</reference>
<keyword evidence="3 10" id="KW-0028">Amino-acid biosynthesis</keyword>
<evidence type="ECO:0000256" key="7">
    <source>
        <dbReference type="ARBA" id="ARBA00023154"/>
    </source>
</evidence>
<dbReference type="Pfam" id="PF00682">
    <property type="entry name" value="HMGL-like"/>
    <property type="match status" value="1"/>
</dbReference>
<evidence type="ECO:0000256" key="2">
    <source>
        <dbReference type="ARBA" id="ARBA00012974"/>
    </source>
</evidence>
<feature type="binding site" evidence="10">
    <location>
        <position position="7"/>
    </location>
    <ligand>
        <name>Mg(2+)</name>
        <dbReference type="ChEBI" id="CHEBI:18420"/>
    </ligand>
</feature>
<feature type="binding site" evidence="10">
    <location>
        <position position="6"/>
    </location>
    <ligand>
        <name>2-oxoglutarate</name>
        <dbReference type="ChEBI" id="CHEBI:16810"/>
    </ligand>
</feature>
<comment type="cofactor">
    <cofactor evidence="10">
        <name>Mg(2+)</name>
        <dbReference type="ChEBI" id="CHEBI:18420"/>
    </cofactor>
    <cofactor evidence="10">
        <name>Mn(2+)</name>
        <dbReference type="ChEBI" id="CHEBI:29035"/>
    </cofactor>
</comment>
<feature type="domain" description="Pyruvate carboxyltransferase" evidence="11">
    <location>
        <begin position="1"/>
        <end position="253"/>
    </location>
</feature>
<dbReference type="UniPathway" id="UPA00033">
    <property type="reaction ID" value="UER00028"/>
</dbReference>
<dbReference type="AlphaFoldDB" id="A0A117L1T6"/>
<dbReference type="Pfam" id="PF22617">
    <property type="entry name" value="HCS_D2"/>
    <property type="match status" value="1"/>
</dbReference>
<evidence type="ECO:0000256" key="8">
    <source>
        <dbReference type="ARBA" id="ARBA00023211"/>
    </source>
</evidence>
<feature type="binding site" evidence="10">
    <location>
        <position position="126"/>
    </location>
    <ligand>
        <name>2-oxoglutarate</name>
        <dbReference type="ChEBI" id="CHEBI:16810"/>
    </ligand>
</feature>
<keyword evidence="6 10" id="KW-0460">Magnesium</keyword>
<protein>
    <recommendedName>
        <fullName evidence="2 10">Homocitrate synthase</fullName>
        <shortName evidence="10">HCS</shortName>
        <ecNumber evidence="2 10">2.3.3.14</ecNumber>
    </recommendedName>
</protein>
<comment type="pathway">
    <text evidence="1 10">Amino-acid biosynthesis; L-lysine biosynthesis via AAA pathway; L-alpha-aminoadipate from 2-oxoglutarate: step 1/5.</text>
</comment>
<dbReference type="InterPro" id="IPR054691">
    <property type="entry name" value="LeuA/HCS_post-cat"/>
</dbReference>
<evidence type="ECO:0000313" key="12">
    <source>
        <dbReference type="EMBL" id="KUK17931.1"/>
    </source>
</evidence>
<dbReference type="SUPFAM" id="SSF51569">
    <property type="entry name" value="Aldolase"/>
    <property type="match status" value="1"/>
</dbReference>
<dbReference type="Proteomes" id="UP000053911">
    <property type="component" value="Unassembled WGS sequence"/>
</dbReference>
<dbReference type="EMBL" id="LGFD01000011">
    <property type="protein sequence ID" value="KUK17931.1"/>
    <property type="molecule type" value="Genomic_DNA"/>
</dbReference>
<dbReference type="Gene3D" id="1.10.238.260">
    <property type="match status" value="1"/>
</dbReference>
<dbReference type="EC" id="2.3.3.14" evidence="2 10"/>
<keyword evidence="5 10" id="KW-0479">Metal-binding</keyword>
<dbReference type="InterPro" id="IPR011872">
    <property type="entry name" value="Homocitrate_synth"/>
</dbReference>
<evidence type="ECO:0000256" key="10">
    <source>
        <dbReference type="HAMAP-Rule" id="MF_02222"/>
    </source>
</evidence>
<evidence type="ECO:0000313" key="13">
    <source>
        <dbReference type="Proteomes" id="UP000053911"/>
    </source>
</evidence>
<comment type="catalytic activity">
    <reaction evidence="9">
        <text>acetyl-CoA + 2-oxoglutarate + H2O = (2R)-homocitrate + CoA + H(+)</text>
        <dbReference type="Rhea" id="RHEA:12929"/>
        <dbReference type="ChEBI" id="CHEBI:15377"/>
        <dbReference type="ChEBI" id="CHEBI:15378"/>
        <dbReference type="ChEBI" id="CHEBI:16810"/>
        <dbReference type="ChEBI" id="CHEBI:57287"/>
        <dbReference type="ChEBI" id="CHEBI:57288"/>
        <dbReference type="ChEBI" id="CHEBI:58884"/>
        <dbReference type="EC" id="2.3.3.14"/>
    </reaction>
    <physiologicalReaction direction="left-to-right" evidence="9">
        <dbReference type="Rhea" id="RHEA:12930"/>
    </physiologicalReaction>
</comment>
<dbReference type="Gene3D" id="3.20.20.70">
    <property type="entry name" value="Aldolase class I"/>
    <property type="match status" value="1"/>
</dbReference>
<evidence type="ECO:0000256" key="6">
    <source>
        <dbReference type="ARBA" id="ARBA00022842"/>
    </source>
</evidence>
<proteinExistence type="inferred from homology"/>
<dbReference type="GO" id="GO:0019878">
    <property type="term" value="P:lysine biosynthetic process via aminoadipic acid"/>
    <property type="evidence" value="ECO:0007669"/>
    <property type="project" value="UniProtKB-UniRule"/>
</dbReference>
<dbReference type="PATRIC" id="fig|172049.5.peg.1542"/>